<dbReference type="EMBL" id="CAJNNW010029679">
    <property type="protein sequence ID" value="CAE8701102.1"/>
    <property type="molecule type" value="Genomic_DNA"/>
</dbReference>
<sequence>WNLLHNIESNGKECRVGSRIHFDLSLKKTKTDLLMRSAAPRLPELLRPVLRPQEYEVTVVRSEAGTSNRLTSLPSLSLERRRPQIGSPSVVVEPTVCYQVFLGFGGSFTEASAEVFKQLGPAQQDHVIDAYFREDTGLGYRLGRIHMNSCDFSRGNWSCCESEDMELRAFSVERYRDSILPLLRRAAQVVPGRGRLSLIASPWSPPAWMKDSGRMCLGGKLRPECRAAWAKHFVLFAQALEEEGFPLWAFTVQNEPEAITPWENCLFSAEAERDFLRDHLGPTLKAAGLSHVKLIVHDHNRDSMFQRARTLLSDPAASRFIWGLGFHWYGDSRFEAWPDKSGQVCFDNVRRVHDLKPALHLIMTEACQESSPRLGDWRVGERYGESIIKDLNNWTEGWVDWNLILDAEGGPNHVGNHCAALIHADLATGELLFQPSYYYMGHFSRYVRPGARRVACASNRDALEVTAFLNPDGTLVTIVMNQTEKPIAFWLSRGGNESAKSQAPAHSITTYTMQAGLAQPSSSL</sequence>
<evidence type="ECO:0000259" key="4">
    <source>
        <dbReference type="Pfam" id="PF02055"/>
    </source>
</evidence>
<dbReference type="GO" id="GO:0016020">
    <property type="term" value="C:membrane"/>
    <property type="evidence" value="ECO:0007669"/>
    <property type="project" value="GOC"/>
</dbReference>
<evidence type="ECO:0000256" key="3">
    <source>
        <dbReference type="ARBA" id="ARBA00022801"/>
    </source>
</evidence>
<evidence type="ECO:0000313" key="7">
    <source>
        <dbReference type="Proteomes" id="UP000626109"/>
    </source>
</evidence>
<comment type="caution">
    <text evidence="6">The sequence shown here is derived from an EMBL/GenBank/DDBJ whole genome shotgun (WGS) entry which is preliminary data.</text>
</comment>
<dbReference type="Proteomes" id="UP000626109">
    <property type="component" value="Unassembled WGS sequence"/>
</dbReference>
<feature type="non-terminal residue" evidence="6">
    <location>
        <position position="1"/>
    </location>
</feature>
<feature type="domain" description="Glycosyl hydrolase family 30 TIM-barrel" evidence="4">
    <location>
        <begin position="103"/>
        <end position="447"/>
    </location>
</feature>
<feature type="domain" description="Glycosyl hydrolase family 30 beta sandwich" evidence="5">
    <location>
        <begin position="450"/>
        <end position="511"/>
    </location>
</feature>
<proteinExistence type="inferred from homology"/>
<dbReference type="Pfam" id="PF02055">
    <property type="entry name" value="Glyco_hydro_30"/>
    <property type="match status" value="1"/>
</dbReference>
<dbReference type="Pfam" id="PF17189">
    <property type="entry name" value="Glyco_hydro_30C"/>
    <property type="match status" value="1"/>
</dbReference>
<evidence type="ECO:0000313" key="6">
    <source>
        <dbReference type="EMBL" id="CAE8701102.1"/>
    </source>
</evidence>
<dbReference type="InterPro" id="IPR013780">
    <property type="entry name" value="Glyco_hydro_b"/>
</dbReference>
<organism evidence="6 7">
    <name type="scientific">Polarella glacialis</name>
    <name type="common">Dinoflagellate</name>
    <dbReference type="NCBI Taxonomy" id="89957"/>
    <lineage>
        <taxon>Eukaryota</taxon>
        <taxon>Sar</taxon>
        <taxon>Alveolata</taxon>
        <taxon>Dinophyceae</taxon>
        <taxon>Suessiales</taxon>
        <taxon>Suessiaceae</taxon>
        <taxon>Polarella</taxon>
    </lineage>
</organism>
<dbReference type="PRINTS" id="PR00843">
    <property type="entry name" value="GLHYDRLASE30"/>
</dbReference>
<evidence type="ECO:0000259" key="5">
    <source>
        <dbReference type="Pfam" id="PF17189"/>
    </source>
</evidence>
<dbReference type="InterPro" id="IPR033453">
    <property type="entry name" value="Glyco_hydro_30_TIM-barrel"/>
</dbReference>
<dbReference type="GO" id="GO:0004348">
    <property type="term" value="F:glucosylceramidase activity"/>
    <property type="evidence" value="ECO:0007669"/>
    <property type="project" value="InterPro"/>
</dbReference>
<comment type="similarity">
    <text evidence="1">Belongs to the glycosyl hydrolase 30 family.</text>
</comment>
<dbReference type="InterPro" id="IPR001139">
    <property type="entry name" value="Glyco_hydro_30"/>
</dbReference>
<dbReference type="InterPro" id="IPR033452">
    <property type="entry name" value="GH30_C"/>
</dbReference>
<evidence type="ECO:0000256" key="1">
    <source>
        <dbReference type="ARBA" id="ARBA00005382"/>
    </source>
</evidence>
<protein>
    <recommendedName>
        <fullName evidence="8">Glucosylceramidase</fullName>
    </recommendedName>
</protein>
<reference evidence="6" key="1">
    <citation type="submission" date="2021-02" db="EMBL/GenBank/DDBJ databases">
        <authorList>
            <person name="Dougan E. K."/>
            <person name="Rhodes N."/>
            <person name="Thang M."/>
            <person name="Chan C."/>
        </authorList>
    </citation>
    <scope>NUCLEOTIDE SEQUENCE</scope>
</reference>
<accession>A0A813KF91</accession>
<dbReference type="PANTHER" id="PTHR11069">
    <property type="entry name" value="GLUCOSYLCERAMIDASE"/>
    <property type="match status" value="1"/>
</dbReference>
<dbReference type="Gene3D" id="2.60.40.1180">
    <property type="entry name" value="Golgi alpha-mannosidase II"/>
    <property type="match status" value="1"/>
</dbReference>
<keyword evidence="2" id="KW-0732">Signal</keyword>
<dbReference type="GO" id="GO:0006680">
    <property type="term" value="P:glucosylceramide catabolic process"/>
    <property type="evidence" value="ECO:0007669"/>
    <property type="project" value="TreeGrafter"/>
</dbReference>
<dbReference type="PANTHER" id="PTHR11069:SF23">
    <property type="entry name" value="LYSOSOMAL ACID GLUCOSYLCERAMIDASE"/>
    <property type="match status" value="1"/>
</dbReference>
<keyword evidence="3" id="KW-0378">Hydrolase</keyword>
<dbReference type="Gene3D" id="3.20.20.80">
    <property type="entry name" value="Glycosidases"/>
    <property type="match status" value="1"/>
</dbReference>
<dbReference type="InterPro" id="IPR017853">
    <property type="entry name" value="GH"/>
</dbReference>
<dbReference type="SUPFAM" id="SSF51445">
    <property type="entry name" value="(Trans)glycosidases"/>
    <property type="match status" value="1"/>
</dbReference>
<name>A0A813KF91_POLGL</name>
<evidence type="ECO:0008006" key="8">
    <source>
        <dbReference type="Google" id="ProtNLM"/>
    </source>
</evidence>
<evidence type="ECO:0000256" key="2">
    <source>
        <dbReference type="ARBA" id="ARBA00022729"/>
    </source>
</evidence>
<gene>
    <name evidence="6" type="ORF">PGLA2088_LOCUS31894</name>
</gene>
<dbReference type="AlphaFoldDB" id="A0A813KF91"/>